<reference evidence="8" key="1">
    <citation type="submission" date="2022-04" db="EMBL/GenBank/DDBJ databases">
        <title>Carnegiea gigantea Genome sequencing and assembly v2.</title>
        <authorList>
            <person name="Copetti D."/>
            <person name="Sanderson M.J."/>
            <person name="Burquez A."/>
            <person name="Wojciechowski M.F."/>
        </authorList>
    </citation>
    <scope>NUCLEOTIDE SEQUENCE</scope>
    <source>
        <strain evidence="8">SGP5-SGP5p</strain>
        <tissue evidence="8">Aerial part</tissue>
    </source>
</reference>
<dbReference type="EMBL" id="JAKOGI010000699">
    <property type="protein sequence ID" value="KAJ8431290.1"/>
    <property type="molecule type" value="Genomic_DNA"/>
</dbReference>
<dbReference type="InterPro" id="IPR010158">
    <property type="entry name" value="Amidase_Cbmase"/>
</dbReference>
<dbReference type="Pfam" id="PF01546">
    <property type="entry name" value="Peptidase_M20"/>
    <property type="match status" value="1"/>
</dbReference>
<dbReference type="AlphaFoldDB" id="A0A9Q1JUS3"/>
<evidence type="ECO:0000256" key="7">
    <source>
        <dbReference type="SAM" id="SignalP"/>
    </source>
</evidence>
<evidence type="ECO:0000256" key="1">
    <source>
        <dbReference type="ARBA" id="ARBA00001936"/>
    </source>
</evidence>
<keyword evidence="6" id="KW-0464">Manganese</keyword>
<dbReference type="SUPFAM" id="SSF53187">
    <property type="entry name" value="Zn-dependent exopeptidases"/>
    <property type="match status" value="1"/>
</dbReference>
<dbReference type="NCBIfam" id="TIGR01879">
    <property type="entry name" value="hydantase"/>
    <property type="match status" value="1"/>
</dbReference>
<evidence type="ECO:0000256" key="5">
    <source>
        <dbReference type="ARBA" id="ARBA00022801"/>
    </source>
</evidence>
<gene>
    <name evidence="8" type="ORF">Cgig2_026266</name>
</gene>
<organism evidence="8 9">
    <name type="scientific">Carnegiea gigantea</name>
    <dbReference type="NCBI Taxonomy" id="171969"/>
    <lineage>
        <taxon>Eukaryota</taxon>
        <taxon>Viridiplantae</taxon>
        <taxon>Streptophyta</taxon>
        <taxon>Embryophyta</taxon>
        <taxon>Tracheophyta</taxon>
        <taxon>Spermatophyta</taxon>
        <taxon>Magnoliopsida</taxon>
        <taxon>eudicotyledons</taxon>
        <taxon>Gunneridae</taxon>
        <taxon>Pentapetalae</taxon>
        <taxon>Caryophyllales</taxon>
        <taxon>Cactineae</taxon>
        <taxon>Cactaceae</taxon>
        <taxon>Cactoideae</taxon>
        <taxon>Echinocereeae</taxon>
        <taxon>Carnegiea</taxon>
    </lineage>
</organism>
<comment type="caution">
    <text evidence="8">The sequence shown here is derived from an EMBL/GenBank/DDBJ whole genome shotgun (WGS) entry which is preliminary data.</text>
</comment>
<keyword evidence="5" id="KW-0378">Hydrolase</keyword>
<dbReference type="GO" id="GO:0016813">
    <property type="term" value="F:hydrolase activity, acting on carbon-nitrogen (but not peptide) bonds, in linear amidines"/>
    <property type="evidence" value="ECO:0007669"/>
    <property type="project" value="InterPro"/>
</dbReference>
<dbReference type="OrthoDB" id="4676at2759"/>
<feature type="signal peptide" evidence="7">
    <location>
        <begin position="1"/>
        <end position="24"/>
    </location>
</feature>
<evidence type="ECO:0000256" key="4">
    <source>
        <dbReference type="ARBA" id="ARBA00022723"/>
    </source>
</evidence>
<dbReference type="GO" id="GO:0046872">
    <property type="term" value="F:metal ion binding"/>
    <property type="evidence" value="ECO:0007669"/>
    <property type="project" value="UniProtKB-KW"/>
</dbReference>
<dbReference type="PANTHER" id="PTHR32494:SF19">
    <property type="entry name" value="ALLANTOATE DEIMINASE-RELATED"/>
    <property type="match status" value="1"/>
</dbReference>
<dbReference type="InterPro" id="IPR036264">
    <property type="entry name" value="Bact_exopeptidase_dim_dom"/>
</dbReference>
<comment type="cofactor">
    <cofactor evidence="1">
        <name>Mn(2+)</name>
        <dbReference type="ChEBI" id="CHEBI:29035"/>
    </cofactor>
</comment>
<dbReference type="Proteomes" id="UP001153076">
    <property type="component" value="Unassembled WGS sequence"/>
</dbReference>
<evidence type="ECO:0008006" key="10">
    <source>
        <dbReference type="Google" id="ProtNLM"/>
    </source>
</evidence>
<evidence type="ECO:0000313" key="9">
    <source>
        <dbReference type="Proteomes" id="UP001153076"/>
    </source>
</evidence>
<comment type="subunit">
    <text evidence="2">Homodimer.</text>
</comment>
<dbReference type="CDD" id="cd03884">
    <property type="entry name" value="M20_bAS"/>
    <property type="match status" value="1"/>
</dbReference>
<keyword evidence="3" id="KW-0659">Purine metabolism</keyword>
<feature type="chain" id="PRO_5040491675" description="Allantoate deiminase" evidence="7">
    <location>
        <begin position="25"/>
        <end position="499"/>
    </location>
</feature>
<evidence type="ECO:0000256" key="6">
    <source>
        <dbReference type="ARBA" id="ARBA00023211"/>
    </source>
</evidence>
<keyword evidence="4" id="KW-0479">Metal-binding</keyword>
<evidence type="ECO:0000313" key="8">
    <source>
        <dbReference type="EMBL" id="KAJ8431290.1"/>
    </source>
</evidence>
<sequence length="499" mass="54139">MASSLCLSSFLLFVLSFVISLSSADVLHGNEEAEAVKNDLYREYLREEAISRLNELGRVSDVDGYLERTFMSPASIEAGNIIRQWMEDAGLRTWVDHMGNVHGRVDGMDPSSAALLMGSHYDTVVDAGKFDGALGIVSAISALKALKVNGKLDKLRRPVEVIAFSDEEGVRFQTTFLGSAAIAGRLPTSTLNISDKSGRSLQDVLKENSVDATAENLVQLKYEPESVWGYVEVHIEQGPVLESAGLPLGVVKGIAGQTRLKVTVSGSQGHAGTVPMSMRRDPMAAAAELIVLLETLCKHPQDFLSYDDQCSTIESLFGSLVCTVGEISLWPSASNVIPGQAGYISLCFFLPLSTIRKLSHQVTFTIDLRAIDDADREAVLYELSNRMYSICDKRSVSCVIERKHDAKAVNCDTELSMQLKSAALLAFKKMAGNVEVEVPKLMSGAGHDAMAMAHLTKIGILFVRCRAGISHSPAEHVLDDDVWAAGLAVLAFLENQIWS</sequence>
<keyword evidence="7" id="KW-0732">Signal</keyword>
<accession>A0A9Q1JUS3</accession>
<dbReference type="GO" id="GO:0006144">
    <property type="term" value="P:purine nucleobase metabolic process"/>
    <property type="evidence" value="ECO:0007669"/>
    <property type="project" value="UniProtKB-KW"/>
</dbReference>
<keyword evidence="9" id="KW-1185">Reference proteome</keyword>
<protein>
    <recommendedName>
        <fullName evidence="10">Allantoate deiminase</fullName>
    </recommendedName>
</protein>
<name>A0A9Q1JUS3_9CARY</name>
<dbReference type="SUPFAM" id="SSF55031">
    <property type="entry name" value="Bacterial exopeptidase dimerisation domain"/>
    <property type="match status" value="1"/>
</dbReference>
<evidence type="ECO:0000256" key="3">
    <source>
        <dbReference type="ARBA" id="ARBA00022631"/>
    </source>
</evidence>
<proteinExistence type="predicted"/>
<dbReference type="PANTHER" id="PTHR32494">
    <property type="entry name" value="ALLANTOATE DEIMINASE-RELATED"/>
    <property type="match status" value="1"/>
</dbReference>
<dbReference type="Gene3D" id="3.40.630.10">
    <property type="entry name" value="Zn peptidases"/>
    <property type="match status" value="2"/>
</dbReference>
<evidence type="ECO:0000256" key="2">
    <source>
        <dbReference type="ARBA" id="ARBA00011738"/>
    </source>
</evidence>
<dbReference type="InterPro" id="IPR002933">
    <property type="entry name" value="Peptidase_M20"/>
</dbReference>